<dbReference type="EMBL" id="BEYU01000074">
    <property type="protein sequence ID" value="GBG30284.1"/>
    <property type="molecule type" value="Genomic_DNA"/>
</dbReference>
<evidence type="ECO:0000259" key="5">
    <source>
        <dbReference type="Pfam" id="PF00884"/>
    </source>
</evidence>
<name>A0A2R5GQX4_9STRA</name>
<evidence type="ECO:0000256" key="4">
    <source>
        <dbReference type="SAM" id="SignalP"/>
    </source>
</evidence>
<dbReference type="SUPFAM" id="SSF53649">
    <property type="entry name" value="Alkaline phosphatase-like"/>
    <property type="match status" value="1"/>
</dbReference>
<dbReference type="GO" id="GO:0046872">
    <property type="term" value="F:metal ion binding"/>
    <property type="evidence" value="ECO:0007669"/>
    <property type="project" value="UniProtKB-KW"/>
</dbReference>
<evidence type="ECO:0000256" key="1">
    <source>
        <dbReference type="ARBA" id="ARBA00022723"/>
    </source>
</evidence>
<protein>
    <submittedName>
        <fullName evidence="6">Arylsulfatase B</fullName>
    </submittedName>
</protein>
<evidence type="ECO:0000256" key="2">
    <source>
        <dbReference type="ARBA" id="ARBA00022837"/>
    </source>
</evidence>
<dbReference type="PANTHER" id="PTHR10342:SF274">
    <property type="entry name" value="ARYLSULFATASE B"/>
    <property type="match status" value="1"/>
</dbReference>
<dbReference type="Gene3D" id="3.30.1120.10">
    <property type="match status" value="1"/>
</dbReference>
<dbReference type="InterPro" id="IPR047115">
    <property type="entry name" value="ARSB"/>
</dbReference>
<gene>
    <name evidence="6" type="ORF">FCC1311_065032</name>
</gene>
<keyword evidence="7" id="KW-1185">Reference proteome</keyword>
<accession>A0A2R5GQX4</accession>
<dbReference type="Proteomes" id="UP000241890">
    <property type="component" value="Unassembled WGS sequence"/>
</dbReference>
<dbReference type="GO" id="GO:0008484">
    <property type="term" value="F:sulfuric ester hydrolase activity"/>
    <property type="evidence" value="ECO:0007669"/>
    <property type="project" value="InterPro"/>
</dbReference>
<proteinExistence type="predicted"/>
<dbReference type="InParanoid" id="A0A2R5GQX4"/>
<dbReference type="AlphaFoldDB" id="A0A2R5GQX4"/>
<organism evidence="6 7">
    <name type="scientific">Hondaea fermentalgiana</name>
    <dbReference type="NCBI Taxonomy" id="2315210"/>
    <lineage>
        <taxon>Eukaryota</taxon>
        <taxon>Sar</taxon>
        <taxon>Stramenopiles</taxon>
        <taxon>Bigyra</taxon>
        <taxon>Labyrinthulomycetes</taxon>
        <taxon>Thraustochytrida</taxon>
        <taxon>Thraustochytriidae</taxon>
        <taxon>Hondaea</taxon>
    </lineage>
</organism>
<feature type="signal peptide" evidence="4">
    <location>
        <begin position="1"/>
        <end position="25"/>
    </location>
</feature>
<dbReference type="InterPro" id="IPR000917">
    <property type="entry name" value="Sulfatase_N"/>
</dbReference>
<keyword evidence="1" id="KW-0479">Metal-binding</keyword>
<evidence type="ECO:0000313" key="6">
    <source>
        <dbReference type="EMBL" id="GBG30284.1"/>
    </source>
</evidence>
<keyword evidence="3" id="KW-0325">Glycoprotein</keyword>
<evidence type="ECO:0000313" key="7">
    <source>
        <dbReference type="Proteomes" id="UP000241890"/>
    </source>
</evidence>
<sequence length="591" mass="64858">MRTLKLFLTGAAVALALLAPGPALAAATDETPKKPHILLVVVDDFGYNNIGYHRTEYTNGKYEAEVNTPTLDRLMRQGIKLNRHYVYNYCSPSRSSLQSGRLPVHVSVENTNPVAVNPNDPVSGFSGIPRNMTGIASKLRSAGYRTHMTGKWDAGMATWDHTPMGRGYETFLGYYHHANDEWTETLSTGSVVHGDMCSKFGPELVDLWNTTGPAIGLNGTGFEDQIFADNSLQIIRDHDPSEPLFLFHSFRSVHTPLQIPSENEKQYLFLLNKHKRRYAAMVAFMDTVVGDLVSALAEKDMWKDTFMVLTSDNGGPIYGIIPPGSLLPRPVFGAANNLPLRGGKLADWEGGIRVNAFVSGGALAAAKRGTVLEDYIHIADWYATFCEAAGVDPTDDRAAAANLPPIDSISHWKRLTTTQEDAANQRTEIHVSAMALIQGKYKIVTGTDNEIAYDFLNMTKTGLMPFDVHAVGYGPSAIKNTLTLGRDCTAGCLFDIIADPNEDNEITKDNPEIVAKMMARLKELNKNNFHPDRGQPSKLACTVSNKLYSGFYGPFIDVPGFPSSLADHAQHQVAPARENVHLEHVAQLLRS</sequence>
<dbReference type="OrthoDB" id="408574at2759"/>
<dbReference type="PANTHER" id="PTHR10342">
    <property type="entry name" value="ARYLSULFATASE"/>
    <property type="match status" value="1"/>
</dbReference>
<feature type="domain" description="Sulfatase N-terminal" evidence="5">
    <location>
        <begin position="35"/>
        <end position="391"/>
    </location>
</feature>
<dbReference type="CDD" id="cd16029">
    <property type="entry name" value="4-S"/>
    <property type="match status" value="1"/>
</dbReference>
<keyword evidence="2" id="KW-0106">Calcium</keyword>
<keyword evidence="4" id="KW-0732">Signal</keyword>
<feature type="chain" id="PRO_5015328356" evidence="4">
    <location>
        <begin position="26"/>
        <end position="591"/>
    </location>
</feature>
<evidence type="ECO:0000256" key="3">
    <source>
        <dbReference type="ARBA" id="ARBA00023180"/>
    </source>
</evidence>
<comment type="caution">
    <text evidence="6">The sequence shown here is derived from an EMBL/GenBank/DDBJ whole genome shotgun (WGS) entry which is preliminary data.</text>
</comment>
<dbReference type="InterPro" id="IPR017850">
    <property type="entry name" value="Alkaline_phosphatase_core_sf"/>
</dbReference>
<dbReference type="Gene3D" id="3.40.720.10">
    <property type="entry name" value="Alkaline Phosphatase, subunit A"/>
    <property type="match status" value="1"/>
</dbReference>
<reference evidence="6 7" key="1">
    <citation type="submission" date="2017-12" db="EMBL/GenBank/DDBJ databases">
        <title>Sequencing, de novo assembly and annotation of complete genome of a new Thraustochytrid species, strain FCC1311.</title>
        <authorList>
            <person name="Sedici K."/>
            <person name="Godart F."/>
            <person name="Aiese Cigliano R."/>
            <person name="Sanseverino W."/>
            <person name="Barakat M."/>
            <person name="Ortet P."/>
            <person name="Marechal E."/>
            <person name="Cagnac O."/>
            <person name="Amato A."/>
        </authorList>
    </citation>
    <scope>NUCLEOTIDE SEQUENCE [LARGE SCALE GENOMIC DNA]</scope>
</reference>
<dbReference type="Pfam" id="PF00884">
    <property type="entry name" value="Sulfatase"/>
    <property type="match status" value="1"/>
</dbReference>